<dbReference type="PANTHER" id="PTHR10210">
    <property type="entry name" value="RIBOSE-PHOSPHATE DIPHOSPHOKINASE FAMILY MEMBER"/>
    <property type="match status" value="1"/>
</dbReference>
<evidence type="ECO:0000256" key="1">
    <source>
        <dbReference type="ARBA" id="ARBA00022679"/>
    </source>
</evidence>
<dbReference type="GO" id="GO:0006164">
    <property type="term" value="P:purine nucleotide biosynthetic process"/>
    <property type="evidence" value="ECO:0007669"/>
    <property type="project" value="TreeGrafter"/>
</dbReference>
<dbReference type="InterPro" id="IPR005946">
    <property type="entry name" value="Rib-P_diPkinase"/>
</dbReference>
<dbReference type="Proteomes" id="UP000570003">
    <property type="component" value="Unassembled WGS sequence"/>
</dbReference>
<feature type="binding site" evidence="9">
    <location>
        <begin position="103"/>
        <end position="104"/>
    </location>
    <ligand>
        <name>ATP</name>
        <dbReference type="ChEBI" id="CHEBI:30616"/>
    </ligand>
</feature>
<keyword evidence="9" id="KW-0963">Cytoplasm</keyword>
<feature type="binding site" evidence="9">
    <location>
        <position position="177"/>
    </location>
    <ligand>
        <name>Mg(2+)</name>
        <dbReference type="ChEBI" id="CHEBI:18420"/>
    </ligand>
</feature>
<name>A0AA44DHI7_STRE0</name>
<dbReference type="GO" id="GO:0016301">
    <property type="term" value="F:kinase activity"/>
    <property type="evidence" value="ECO:0007669"/>
    <property type="project" value="UniProtKB-KW"/>
</dbReference>
<evidence type="ECO:0000256" key="3">
    <source>
        <dbReference type="ARBA" id="ARBA00022727"/>
    </source>
</evidence>
<keyword evidence="4 9" id="KW-0547">Nucleotide-binding</keyword>
<dbReference type="PANTHER" id="PTHR10210:SF41">
    <property type="entry name" value="RIBOSE-PHOSPHATE PYROPHOSPHOKINASE 1, CHLOROPLASTIC"/>
    <property type="match status" value="1"/>
</dbReference>
<dbReference type="GO" id="GO:0000287">
    <property type="term" value="F:magnesium ion binding"/>
    <property type="evidence" value="ECO:0007669"/>
    <property type="project" value="UniProtKB-UniRule"/>
</dbReference>
<evidence type="ECO:0000256" key="10">
    <source>
        <dbReference type="SAM" id="MobiDB-lite"/>
    </source>
</evidence>
<comment type="similarity">
    <text evidence="9">Belongs to the ribose-phosphate pyrophosphokinase family. Class I subfamily.</text>
</comment>
<dbReference type="InterPro" id="IPR037515">
    <property type="entry name" value="Rib-P_diPkinase_bac"/>
</dbReference>
<comment type="pathway">
    <text evidence="9">Metabolic intermediate biosynthesis; 5-phospho-alpha-D-ribose 1-diphosphate biosynthesis; 5-phospho-alpha-D-ribose 1-diphosphate from D-ribose 5-phosphate (route I): step 1/1.</text>
</comment>
<dbReference type="FunFam" id="3.40.50.2020:FF:000014">
    <property type="entry name" value="Ribose-phosphate pyrophosphokinase 1"/>
    <property type="match status" value="1"/>
</dbReference>
<keyword evidence="13" id="KW-1185">Reference proteome</keyword>
<evidence type="ECO:0000256" key="7">
    <source>
        <dbReference type="ARBA" id="ARBA00022842"/>
    </source>
</evidence>
<dbReference type="EMBL" id="JAAXOU010000368">
    <property type="protein sequence ID" value="NKY16445.1"/>
    <property type="molecule type" value="Genomic_DNA"/>
</dbReference>
<organism evidence="12 13">
    <name type="scientific">Streptomyces somaliensis (strain ATCC 33201 / DSM 40738 / JCM 12659 / KCTC 9044 / NCTC 11332 / NRRL B-12077 / IP 733)</name>
    <dbReference type="NCBI Taxonomy" id="1134445"/>
    <lineage>
        <taxon>Bacteria</taxon>
        <taxon>Bacillati</taxon>
        <taxon>Actinomycetota</taxon>
        <taxon>Actinomycetes</taxon>
        <taxon>Kitasatosporales</taxon>
        <taxon>Streptomycetaceae</taxon>
        <taxon>Streptomyces</taxon>
    </lineage>
</organism>
<dbReference type="GO" id="GO:0004749">
    <property type="term" value="F:ribose phosphate diphosphokinase activity"/>
    <property type="evidence" value="ECO:0007669"/>
    <property type="project" value="UniProtKB-UniRule"/>
</dbReference>
<comment type="catalytic activity">
    <reaction evidence="8 9">
        <text>D-ribose 5-phosphate + ATP = 5-phospho-alpha-D-ribose 1-diphosphate + AMP + H(+)</text>
        <dbReference type="Rhea" id="RHEA:15609"/>
        <dbReference type="ChEBI" id="CHEBI:15378"/>
        <dbReference type="ChEBI" id="CHEBI:30616"/>
        <dbReference type="ChEBI" id="CHEBI:58017"/>
        <dbReference type="ChEBI" id="CHEBI:78346"/>
        <dbReference type="ChEBI" id="CHEBI:456215"/>
        <dbReference type="EC" id="2.7.6.1"/>
    </reaction>
</comment>
<dbReference type="FunFam" id="3.40.50.2020:FF:000002">
    <property type="entry name" value="Ribose-phosphate pyrophosphokinase"/>
    <property type="match status" value="1"/>
</dbReference>
<dbReference type="SUPFAM" id="SSF53271">
    <property type="entry name" value="PRTase-like"/>
    <property type="match status" value="1"/>
</dbReference>
<proteinExistence type="inferred from homology"/>
<dbReference type="GO" id="GO:0006015">
    <property type="term" value="P:5-phosphoribose 1-diphosphate biosynthetic process"/>
    <property type="evidence" value="ECO:0007669"/>
    <property type="project" value="UniProtKB-UniRule"/>
</dbReference>
<dbReference type="NCBIfam" id="NF002320">
    <property type="entry name" value="PRK01259.1"/>
    <property type="match status" value="1"/>
</dbReference>
<keyword evidence="2 9" id="KW-0479">Metal-binding</keyword>
<dbReference type="HAMAP" id="MF_00583_B">
    <property type="entry name" value="RibP_PPkinase_B"/>
    <property type="match status" value="1"/>
</dbReference>
<evidence type="ECO:0000256" key="2">
    <source>
        <dbReference type="ARBA" id="ARBA00022723"/>
    </source>
</evidence>
<dbReference type="InterPro" id="IPR000836">
    <property type="entry name" value="PRTase_dom"/>
</dbReference>
<evidence type="ECO:0000259" key="11">
    <source>
        <dbReference type="Pfam" id="PF13793"/>
    </source>
</evidence>
<comment type="subunit">
    <text evidence="9">Homohexamer.</text>
</comment>
<keyword evidence="6 9" id="KW-0067">ATP-binding</keyword>
<keyword evidence="5 9" id="KW-0418">Kinase</keyword>
<keyword evidence="7 9" id="KW-0460">Magnesium</keyword>
<accession>A0AA44DHI7</accession>
<evidence type="ECO:0000256" key="5">
    <source>
        <dbReference type="ARBA" id="ARBA00022777"/>
    </source>
</evidence>
<dbReference type="Gene3D" id="3.40.50.2020">
    <property type="match status" value="2"/>
</dbReference>
<comment type="caution">
    <text evidence="12">The sequence shown here is derived from an EMBL/GenBank/DDBJ whole genome shotgun (WGS) entry which is preliminary data.</text>
</comment>
<protein>
    <recommendedName>
        <fullName evidence="9">Ribose-phosphate pyrophosphokinase</fullName>
        <shortName evidence="9">RPPK</shortName>
        <ecNumber evidence="9">2.7.6.1</ecNumber>
    </recommendedName>
    <alternativeName>
        <fullName evidence="9">5-phospho-D-ribosyl alpha-1-diphosphate synthase</fullName>
    </alternativeName>
    <alternativeName>
        <fullName evidence="9">Phosphoribosyl diphosphate synthase</fullName>
    </alternativeName>
    <alternativeName>
        <fullName evidence="9">Phosphoribosyl pyrophosphate synthase</fullName>
        <shortName evidence="9">P-Rib-PP synthase</shortName>
        <shortName evidence="9">PRPP synthase</shortName>
        <shortName evidence="9">PRPPase</shortName>
    </alternativeName>
</protein>
<feature type="domain" description="Ribose-phosphate pyrophosphokinase N-terminal" evidence="11">
    <location>
        <begin position="11"/>
        <end position="127"/>
    </location>
</feature>
<dbReference type="GO" id="GO:0002189">
    <property type="term" value="C:ribose phosphate diphosphokinase complex"/>
    <property type="evidence" value="ECO:0007669"/>
    <property type="project" value="TreeGrafter"/>
</dbReference>
<dbReference type="NCBIfam" id="TIGR01251">
    <property type="entry name" value="ribP_PPkin"/>
    <property type="match status" value="1"/>
</dbReference>
<evidence type="ECO:0000313" key="12">
    <source>
        <dbReference type="EMBL" id="NKY16445.1"/>
    </source>
</evidence>
<feature type="binding site" evidence="9">
    <location>
        <position position="137"/>
    </location>
    <ligand>
        <name>Mg(2+)</name>
        <dbReference type="ChEBI" id="CHEBI:18420"/>
    </ligand>
</feature>
<evidence type="ECO:0000313" key="13">
    <source>
        <dbReference type="Proteomes" id="UP000570003"/>
    </source>
</evidence>
<dbReference type="CDD" id="cd06223">
    <property type="entry name" value="PRTases_typeI"/>
    <property type="match status" value="1"/>
</dbReference>
<evidence type="ECO:0000256" key="4">
    <source>
        <dbReference type="ARBA" id="ARBA00022741"/>
    </source>
</evidence>
<feature type="region of interest" description="Disordered" evidence="10">
    <location>
        <begin position="329"/>
        <end position="349"/>
    </location>
</feature>
<dbReference type="InterPro" id="IPR029099">
    <property type="entry name" value="Pribosyltran_N"/>
</dbReference>
<dbReference type="NCBIfam" id="NF002844">
    <property type="entry name" value="PRK03092.1"/>
    <property type="match status" value="1"/>
</dbReference>
<feature type="binding site" evidence="9">
    <location>
        <begin position="44"/>
        <end position="46"/>
    </location>
    <ligand>
        <name>ATP</name>
        <dbReference type="ChEBI" id="CHEBI:30616"/>
    </ligand>
</feature>
<evidence type="ECO:0000256" key="8">
    <source>
        <dbReference type="ARBA" id="ARBA00049535"/>
    </source>
</evidence>
<gene>
    <name evidence="9" type="primary">prs</name>
    <name evidence="12" type="ORF">HGA06_20640</name>
</gene>
<sequence length="349" mass="37159">MSAARCSDRSMLLFSGRAHPDLSERIARELGAGLVPTQARDFANGEIYVRYERSVRGADCFVIQSHTAPINTWVMEQLIMVDALKRASARSITVVAPFYGYSRQDKKHRRREPISARLLADLLASAGADRIITVDLHTDQVAGFFDGPVDHLFALPTLADHVAAHTDRDRLTVVSPDAGRVRVADRWCDRLGTPLAIVHKKRDKDAAHRVSVHEVVGKVEGRVCLLVDDMVDTAGTVCAAAEALYDGGAEDVIVAATHGVLSGPAVDRLKSSRVSRFLFTDTLPTAASTGLDKVEVLSVAPVVARAIRKVVGNGSATGLFDDVWARSAAGPGRGGSAAGRTGAAGPGKP</sequence>
<feature type="binding site" evidence="9">
    <location>
        <begin position="232"/>
        <end position="236"/>
    </location>
    <ligand>
        <name>D-ribose 5-phosphate</name>
        <dbReference type="ChEBI" id="CHEBI:78346"/>
    </ligand>
</feature>
<feature type="active site" evidence="9">
    <location>
        <position position="200"/>
    </location>
</feature>
<comment type="cofactor">
    <cofactor evidence="9">
        <name>Mg(2+)</name>
        <dbReference type="ChEBI" id="CHEBI:18420"/>
    </cofactor>
    <text evidence="9">Binds 2 Mg(2+) ions per subunit.</text>
</comment>
<dbReference type="EC" id="2.7.6.1" evidence="9"/>
<dbReference type="GO" id="GO:0005524">
    <property type="term" value="F:ATP binding"/>
    <property type="evidence" value="ECO:0007669"/>
    <property type="project" value="UniProtKB-KW"/>
</dbReference>
<dbReference type="InterPro" id="IPR029057">
    <property type="entry name" value="PRTase-like"/>
</dbReference>
<dbReference type="Pfam" id="PF14572">
    <property type="entry name" value="Pribosyl_synth"/>
    <property type="match status" value="1"/>
</dbReference>
<reference evidence="12 13" key="1">
    <citation type="submission" date="2020-04" db="EMBL/GenBank/DDBJ databases">
        <title>MicrobeNet Type strains.</title>
        <authorList>
            <person name="Nicholson A.C."/>
        </authorList>
    </citation>
    <scope>NUCLEOTIDE SEQUENCE [LARGE SCALE GENOMIC DNA]</scope>
    <source>
        <strain evidence="12 13">DSM 40738</strain>
    </source>
</reference>
<feature type="compositionally biased region" description="Gly residues" evidence="10">
    <location>
        <begin position="331"/>
        <end position="349"/>
    </location>
</feature>
<dbReference type="AlphaFoldDB" id="A0AA44DHI7"/>
<dbReference type="Pfam" id="PF13793">
    <property type="entry name" value="Pribosyltran_N"/>
    <property type="match status" value="1"/>
</dbReference>
<comment type="function">
    <text evidence="9">Involved in the biosynthesis of the central metabolite phospho-alpha-D-ribosyl-1-pyrophosphate (PRPP) via the transfer of pyrophosphoryl group from ATP to 1-hydroxyl of ribose-5-phosphate (Rib-5-P).</text>
</comment>
<feature type="binding site" evidence="9">
    <location>
        <position position="228"/>
    </location>
    <ligand>
        <name>D-ribose 5-phosphate</name>
        <dbReference type="ChEBI" id="CHEBI:78346"/>
    </ligand>
</feature>
<evidence type="ECO:0000256" key="6">
    <source>
        <dbReference type="ARBA" id="ARBA00022840"/>
    </source>
</evidence>
<feature type="binding site" evidence="9">
    <location>
        <position position="202"/>
    </location>
    <ligand>
        <name>D-ribose 5-phosphate</name>
        <dbReference type="ChEBI" id="CHEBI:78346"/>
    </ligand>
</feature>
<keyword evidence="1 9" id="KW-0808">Transferase</keyword>
<dbReference type="SMART" id="SM01400">
    <property type="entry name" value="Pribosyltran_N"/>
    <property type="match status" value="1"/>
</dbReference>
<dbReference type="GO" id="GO:0005737">
    <property type="term" value="C:cytoplasm"/>
    <property type="evidence" value="ECO:0007669"/>
    <property type="project" value="UniProtKB-SubCell"/>
</dbReference>
<keyword evidence="3 9" id="KW-0545">Nucleotide biosynthesis</keyword>
<comment type="subcellular location">
    <subcellularLocation>
        <location evidence="9">Cytoplasm</location>
    </subcellularLocation>
</comment>
<evidence type="ECO:0000256" key="9">
    <source>
        <dbReference type="HAMAP-Rule" id="MF_00583"/>
    </source>
</evidence>